<evidence type="ECO:0000256" key="3">
    <source>
        <dbReference type="ARBA" id="ARBA00022692"/>
    </source>
</evidence>
<evidence type="ECO:0000256" key="1">
    <source>
        <dbReference type="ARBA" id="ARBA00004651"/>
    </source>
</evidence>
<keyword evidence="2" id="KW-1003">Cell membrane</keyword>
<keyword evidence="4 6" id="KW-1133">Transmembrane helix</keyword>
<name>A0ABW4VPJ7_9BACT</name>
<reference evidence="8" key="1">
    <citation type="journal article" date="2019" name="Int. J. Syst. Evol. Microbiol.">
        <title>The Global Catalogue of Microorganisms (GCM) 10K type strain sequencing project: providing services to taxonomists for standard genome sequencing and annotation.</title>
        <authorList>
            <consortium name="The Broad Institute Genomics Platform"/>
            <consortium name="The Broad Institute Genome Sequencing Center for Infectious Disease"/>
            <person name="Wu L."/>
            <person name="Ma J."/>
        </authorList>
    </citation>
    <scope>NUCLEOTIDE SEQUENCE [LARGE SCALE GENOMIC DNA]</scope>
    <source>
        <strain evidence="8">CGMCC 1.15180</strain>
    </source>
</reference>
<feature type="transmembrane region" description="Helical" evidence="6">
    <location>
        <begin position="172"/>
        <end position="197"/>
    </location>
</feature>
<organism evidence="7 8">
    <name type="scientific">Belliella marina</name>
    <dbReference type="NCBI Taxonomy" id="1644146"/>
    <lineage>
        <taxon>Bacteria</taxon>
        <taxon>Pseudomonadati</taxon>
        <taxon>Bacteroidota</taxon>
        <taxon>Cytophagia</taxon>
        <taxon>Cytophagales</taxon>
        <taxon>Cyclobacteriaceae</taxon>
        <taxon>Belliella</taxon>
    </lineage>
</organism>
<proteinExistence type="predicted"/>
<dbReference type="PANTHER" id="PTHR30250">
    <property type="entry name" value="PST FAMILY PREDICTED COLANIC ACID TRANSPORTER"/>
    <property type="match status" value="1"/>
</dbReference>
<keyword evidence="8" id="KW-1185">Reference proteome</keyword>
<evidence type="ECO:0000313" key="7">
    <source>
        <dbReference type="EMBL" id="MFD2035450.1"/>
    </source>
</evidence>
<dbReference type="EMBL" id="JBHUHR010000031">
    <property type="protein sequence ID" value="MFD2035450.1"/>
    <property type="molecule type" value="Genomic_DNA"/>
</dbReference>
<feature type="transmembrane region" description="Helical" evidence="6">
    <location>
        <begin position="384"/>
        <end position="404"/>
    </location>
</feature>
<feature type="transmembrane region" description="Helical" evidence="6">
    <location>
        <begin position="329"/>
        <end position="347"/>
    </location>
</feature>
<gene>
    <name evidence="7" type="ORF">ACFSKL_11650</name>
</gene>
<keyword evidence="3 6" id="KW-0812">Transmembrane</keyword>
<dbReference type="PANTHER" id="PTHR30250:SF31">
    <property type="entry name" value="INNER MEMBRANE PROTEIN YGHQ"/>
    <property type="match status" value="1"/>
</dbReference>
<accession>A0ABW4VPJ7</accession>
<evidence type="ECO:0000256" key="5">
    <source>
        <dbReference type="ARBA" id="ARBA00023136"/>
    </source>
</evidence>
<feature type="transmembrane region" description="Helical" evidence="6">
    <location>
        <begin position="209"/>
        <end position="226"/>
    </location>
</feature>
<feature type="transmembrane region" description="Helical" evidence="6">
    <location>
        <begin position="288"/>
        <end position="309"/>
    </location>
</feature>
<comment type="caution">
    <text evidence="7">The sequence shown here is derived from an EMBL/GenBank/DDBJ whole genome shotgun (WGS) entry which is preliminary data.</text>
</comment>
<evidence type="ECO:0000256" key="4">
    <source>
        <dbReference type="ARBA" id="ARBA00022989"/>
    </source>
</evidence>
<feature type="transmembrane region" description="Helical" evidence="6">
    <location>
        <begin position="38"/>
        <end position="59"/>
    </location>
</feature>
<dbReference type="InterPro" id="IPR050833">
    <property type="entry name" value="Poly_Biosynth_Transport"/>
</dbReference>
<feature type="transmembrane region" description="Helical" evidence="6">
    <location>
        <begin position="110"/>
        <end position="131"/>
    </location>
</feature>
<feature type="transmembrane region" description="Helical" evidence="6">
    <location>
        <begin position="79"/>
        <end position="104"/>
    </location>
</feature>
<feature type="transmembrane region" description="Helical" evidence="6">
    <location>
        <begin position="256"/>
        <end position="276"/>
    </location>
</feature>
<feature type="transmembrane region" description="Helical" evidence="6">
    <location>
        <begin position="12"/>
        <end position="32"/>
    </location>
</feature>
<dbReference type="RefSeq" id="WP_376886412.1">
    <property type="nucleotide sequence ID" value="NZ_JBHUHR010000031.1"/>
</dbReference>
<feature type="transmembrane region" description="Helical" evidence="6">
    <location>
        <begin position="443"/>
        <end position="465"/>
    </location>
</feature>
<keyword evidence="5 6" id="KW-0472">Membrane</keyword>
<sequence length="471" mass="52438">MSKQGKHSLIYLVGRGIPGIINFAALSVYTRLLSPEDYGQYAIVISTVALCNTLLFQWIRMGLLRYLPKFDTELKRAPLYANIAVGYATAIFVSLLMTGLLYIINPGEMVVKLAVFGMVLLWTEAFFEIALELLRSNLQVIRYSLSFTLKSSFALGMGILMVYNGFGVRGLLISLAASTILTTILSMKSILLAISISFRHFKLSFFREFLIYGIPFTVTFGMTFIFNSSDRYFINYFLGDRETGLYAVAYDLARQSLWVVMSAINLGSFPLAIRALESSGVVAANIQLIKNLQLLLKISLPISLGFIALSSEVVDLFIGEKFVAEAKQIVPYIIGGTVMVGAKNFYFDQSFQLGKRTYLQIYPVIAAAVVNVGLNMFIISWLGVIGAVISTLISFSIALTMSIVISRRVYPLPFPFIYFLKVLLASSIMGLGLFYGKEIMEGYVLRLVVLVPLGALVYLLLLRVFKIDFFK</sequence>
<feature type="transmembrane region" description="Helical" evidence="6">
    <location>
        <begin position="416"/>
        <end position="437"/>
    </location>
</feature>
<evidence type="ECO:0000256" key="2">
    <source>
        <dbReference type="ARBA" id="ARBA00022475"/>
    </source>
</evidence>
<protein>
    <submittedName>
        <fullName evidence="7">Oligosaccharide flippase family protein</fullName>
    </submittedName>
</protein>
<comment type="subcellular location">
    <subcellularLocation>
        <location evidence="1">Cell membrane</location>
        <topology evidence="1">Multi-pass membrane protein</topology>
    </subcellularLocation>
</comment>
<evidence type="ECO:0000313" key="8">
    <source>
        <dbReference type="Proteomes" id="UP001597361"/>
    </source>
</evidence>
<dbReference type="Pfam" id="PF13440">
    <property type="entry name" value="Polysacc_synt_3"/>
    <property type="match status" value="1"/>
</dbReference>
<feature type="transmembrane region" description="Helical" evidence="6">
    <location>
        <begin position="143"/>
        <end position="166"/>
    </location>
</feature>
<dbReference type="Proteomes" id="UP001597361">
    <property type="component" value="Unassembled WGS sequence"/>
</dbReference>
<evidence type="ECO:0000256" key="6">
    <source>
        <dbReference type="SAM" id="Phobius"/>
    </source>
</evidence>